<dbReference type="SMART" id="SM00501">
    <property type="entry name" value="BRIGHT"/>
    <property type="match status" value="1"/>
</dbReference>
<name>A0A1J6IUN6_NICAT</name>
<dbReference type="OrthoDB" id="1938591at2759"/>
<evidence type="ECO:0000256" key="1">
    <source>
        <dbReference type="ARBA" id="ARBA00023242"/>
    </source>
</evidence>
<gene>
    <name evidence="5" type="primary">ARID2_1</name>
    <name evidence="5" type="ORF">A4A49_06297</name>
</gene>
<dbReference type="GO" id="GO:0003677">
    <property type="term" value="F:DNA binding"/>
    <property type="evidence" value="ECO:0007669"/>
    <property type="project" value="InterPro"/>
</dbReference>
<dbReference type="STRING" id="49451.A0A1J6IUN6"/>
<evidence type="ECO:0000259" key="4">
    <source>
        <dbReference type="PROSITE" id="PS51156"/>
    </source>
</evidence>
<dbReference type="AlphaFoldDB" id="A0A1J6IUN6"/>
<dbReference type="PANTHER" id="PTHR46410">
    <property type="entry name" value="AT-RICH INTERACTIVE DOMAIN-CONTAINING PROTEIN 2"/>
    <property type="match status" value="1"/>
</dbReference>
<dbReference type="Gramene" id="OIT08450">
    <property type="protein sequence ID" value="OIT08450"/>
    <property type="gene ID" value="A4A49_06297"/>
</dbReference>
<feature type="domain" description="ARID" evidence="3">
    <location>
        <begin position="39"/>
        <end position="132"/>
    </location>
</feature>
<dbReference type="GeneID" id="109229829"/>
<feature type="domain" description="ELM2" evidence="4">
    <location>
        <begin position="455"/>
        <end position="603"/>
    </location>
</feature>
<dbReference type="InterPro" id="IPR036431">
    <property type="entry name" value="ARID_dom_sf"/>
</dbReference>
<sequence length="735" mass="83707">MEAWSSLNDESQVHKGNGESGSGINLTVELNGIDGCSKNRLKSLFDQVLSVFLSEVTEKKCLRPLPVMTSSGQPLDLFKLYWIVRKIGGYDRVSSKNLWAFIAEHCGLDVGAVAFVKLVYVKYLAEFDHWLRQFCKDGNLEKGEGGVIRRLDLLSKELETRFRRLLLRRCQKKKDTNLLPSKNGQVDFEMFTAESVNKTNDHTTRRSYSAENRNGNLYNSDEISVSKMDDDYVFLVSAEGIVEKVLYKAPDKSNNEYDDDENFFAHDGKNKVTSNGEVIQRAASAKSVIENVFDSRKRKRESSCFSGMLNWINHAAKHSNDPEIGEVPESSKWKGHTSNEFWFQVLLVKEALLKRRHIDTNAEESNPQKKQRMHPSMYEDERLNNQPAEKLRCSKRIPVSPKHAPCPCCNSCSTLHNKAATHQKEEEEDIRPDLTSVEVSVTEKIDDSGDQQTHPEVSVGPLHQAEVPEWSGVISESDSKWLGTRMWPPEVETTKSLVELDPIGEGRRSSCGCRFPQSVECIRFHIAEKRFKLKLELGPLFNRWRFDRMGEEVSLSWTAEEEERFKDMVRSSAMSNNKWKNSKKLLPSKTRNMLVSYYFNVFLIRRRSYQNRVTPKELDSDDDEIELGSVGDSFGNIAVHVPSSRSLTCVENKASLSSFFTSSPATFNPRPVSQLMSPTSSITEINQQFVAPEDTLKSNFGESPMKKKKRIKFSIPLAPVNKFSTKNLQINYKSV</sequence>
<dbReference type="SMR" id="A0A1J6IUN6"/>
<keyword evidence="6" id="KW-1185">Reference proteome</keyword>
<dbReference type="CDD" id="cd16100">
    <property type="entry name" value="ARID"/>
    <property type="match status" value="1"/>
</dbReference>
<dbReference type="OMA" id="WFRESCK"/>
<dbReference type="InterPro" id="IPR000949">
    <property type="entry name" value="ELM2_dom"/>
</dbReference>
<evidence type="ECO:0000313" key="5">
    <source>
        <dbReference type="EMBL" id="OIT08450.1"/>
    </source>
</evidence>
<proteinExistence type="predicted"/>
<reference evidence="5" key="1">
    <citation type="submission" date="2016-11" db="EMBL/GenBank/DDBJ databases">
        <title>The genome of Nicotiana attenuata.</title>
        <authorList>
            <person name="Xu S."/>
            <person name="Brockmoeller T."/>
            <person name="Gaquerel E."/>
            <person name="Navarro A."/>
            <person name="Kuhl H."/>
            <person name="Gase K."/>
            <person name="Ling Z."/>
            <person name="Zhou W."/>
            <person name="Kreitzer C."/>
            <person name="Stanke M."/>
            <person name="Tang H."/>
            <person name="Lyons E."/>
            <person name="Pandey P."/>
            <person name="Pandey S.P."/>
            <person name="Timmermann B."/>
            <person name="Baldwin I.T."/>
        </authorList>
    </citation>
    <scope>NUCLEOTIDE SEQUENCE [LARGE SCALE GENOMIC DNA]</scope>
    <source>
        <strain evidence="5">UT</strain>
    </source>
</reference>
<protein>
    <submittedName>
        <fullName evidence="5">At-rich interactive domain-containing protein 2</fullName>
    </submittedName>
</protein>
<evidence type="ECO:0000313" key="6">
    <source>
        <dbReference type="Proteomes" id="UP000187609"/>
    </source>
</evidence>
<dbReference type="Proteomes" id="UP000187609">
    <property type="component" value="Unassembled WGS sequence"/>
</dbReference>
<dbReference type="SMART" id="SM01014">
    <property type="entry name" value="ARID"/>
    <property type="match status" value="1"/>
</dbReference>
<dbReference type="PROSITE" id="PS51011">
    <property type="entry name" value="ARID"/>
    <property type="match status" value="1"/>
</dbReference>
<dbReference type="Pfam" id="PF01388">
    <property type="entry name" value="ARID"/>
    <property type="match status" value="1"/>
</dbReference>
<dbReference type="EMBL" id="MJEQ01037183">
    <property type="protein sequence ID" value="OIT08450.1"/>
    <property type="molecule type" value="Genomic_DNA"/>
</dbReference>
<evidence type="ECO:0000259" key="3">
    <source>
        <dbReference type="PROSITE" id="PS51011"/>
    </source>
</evidence>
<dbReference type="InterPro" id="IPR001005">
    <property type="entry name" value="SANT/Myb"/>
</dbReference>
<dbReference type="PROSITE" id="PS51156">
    <property type="entry name" value="ELM2"/>
    <property type="match status" value="1"/>
</dbReference>
<dbReference type="PANTHER" id="PTHR46410:SF20">
    <property type="entry name" value="AT-RICH INTERACTIVE DOMAIN-CONTAINING PROTEIN 2-LIKE ISOFORM X1"/>
    <property type="match status" value="1"/>
</dbReference>
<comment type="caution">
    <text evidence="5">The sequence shown here is derived from an EMBL/GenBank/DDBJ whole genome shotgun (WGS) entry which is preliminary data.</text>
</comment>
<dbReference type="InterPro" id="IPR001606">
    <property type="entry name" value="ARID_dom"/>
</dbReference>
<dbReference type="Pfam" id="PF00249">
    <property type="entry name" value="Myb_DNA-binding"/>
    <property type="match status" value="1"/>
</dbReference>
<organism evidence="5 6">
    <name type="scientific">Nicotiana attenuata</name>
    <name type="common">Coyote tobacco</name>
    <dbReference type="NCBI Taxonomy" id="49451"/>
    <lineage>
        <taxon>Eukaryota</taxon>
        <taxon>Viridiplantae</taxon>
        <taxon>Streptophyta</taxon>
        <taxon>Embryophyta</taxon>
        <taxon>Tracheophyta</taxon>
        <taxon>Spermatophyta</taxon>
        <taxon>Magnoliopsida</taxon>
        <taxon>eudicotyledons</taxon>
        <taxon>Gunneridae</taxon>
        <taxon>Pentapetalae</taxon>
        <taxon>asterids</taxon>
        <taxon>lamiids</taxon>
        <taxon>Solanales</taxon>
        <taxon>Solanaceae</taxon>
        <taxon>Nicotianoideae</taxon>
        <taxon>Nicotianeae</taxon>
        <taxon>Nicotiana</taxon>
    </lineage>
</organism>
<dbReference type="PROSITE" id="PS50090">
    <property type="entry name" value="MYB_LIKE"/>
    <property type="match status" value="1"/>
</dbReference>
<dbReference type="SUPFAM" id="SSF46774">
    <property type="entry name" value="ARID-like"/>
    <property type="match status" value="1"/>
</dbReference>
<dbReference type="Gene3D" id="1.10.10.60">
    <property type="entry name" value="Homeodomain-like"/>
    <property type="match status" value="1"/>
</dbReference>
<keyword evidence="1" id="KW-0539">Nucleus</keyword>
<dbReference type="Gene3D" id="1.10.150.60">
    <property type="entry name" value="ARID DNA-binding domain"/>
    <property type="match status" value="1"/>
</dbReference>
<dbReference type="CDD" id="cd00167">
    <property type="entry name" value="SANT"/>
    <property type="match status" value="1"/>
</dbReference>
<feature type="domain" description="Myb-like" evidence="2">
    <location>
        <begin position="556"/>
        <end position="602"/>
    </location>
</feature>
<evidence type="ECO:0000259" key="2">
    <source>
        <dbReference type="PROSITE" id="PS50090"/>
    </source>
</evidence>
<accession>A0A1J6IUN6</accession>